<accession>A0A4V2UNJ7</accession>
<name>A0A4V2UNJ7_9FIRM</name>
<protein>
    <submittedName>
        <fullName evidence="1">Uncharacterized protein</fullName>
    </submittedName>
</protein>
<comment type="caution">
    <text evidence="1">The sequence shown here is derived from an EMBL/GenBank/DDBJ whole genome shotgun (WGS) entry which is preliminary data.</text>
</comment>
<dbReference type="EMBL" id="SLZV01000033">
    <property type="protein sequence ID" value="TCS62261.1"/>
    <property type="molecule type" value="Genomic_DNA"/>
</dbReference>
<gene>
    <name evidence="1" type="ORF">EDD74_13330</name>
</gene>
<sequence length="33" mass="3759">MDHILDLDVMSEKNRKDDLVATVTKAVLFLTAR</sequence>
<evidence type="ECO:0000313" key="2">
    <source>
        <dbReference type="Proteomes" id="UP000294613"/>
    </source>
</evidence>
<reference evidence="1 2" key="1">
    <citation type="submission" date="2019-03" db="EMBL/GenBank/DDBJ databases">
        <title>Genomic Encyclopedia of Type Strains, Phase IV (KMG-IV): sequencing the most valuable type-strain genomes for metagenomic binning, comparative biology and taxonomic classification.</title>
        <authorList>
            <person name="Goeker M."/>
        </authorList>
    </citation>
    <scope>NUCLEOTIDE SEQUENCE [LARGE SCALE GENOMIC DNA]</scope>
    <source>
        <strain evidence="1 2">DSM 103426</strain>
    </source>
</reference>
<dbReference type="AlphaFoldDB" id="A0A4V2UNJ7"/>
<proteinExistence type="predicted"/>
<organism evidence="1 2">
    <name type="scientific">Faecalimonas umbilicata</name>
    <dbReference type="NCBI Taxonomy" id="1912855"/>
    <lineage>
        <taxon>Bacteria</taxon>
        <taxon>Bacillati</taxon>
        <taxon>Bacillota</taxon>
        <taxon>Clostridia</taxon>
        <taxon>Lachnospirales</taxon>
        <taxon>Lachnospiraceae</taxon>
        <taxon>Faecalimonas</taxon>
    </lineage>
</organism>
<evidence type="ECO:0000313" key="1">
    <source>
        <dbReference type="EMBL" id="TCS62261.1"/>
    </source>
</evidence>
<dbReference type="Proteomes" id="UP000294613">
    <property type="component" value="Unassembled WGS sequence"/>
</dbReference>